<comment type="caution">
    <text evidence="2">The sequence shown here is derived from an EMBL/GenBank/DDBJ whole genome shotgun (WGS) entry which is preliminary data.</text>
</comment>
<name>X1CMY5_9ZZZZ</name>
<sequence>IKLGDRFKYAQEDVDFIYDGLEKNKRTMVEESIEEFGGTTTEQAEPTQKEKDIARARELVKNPHLGDPVDNTMATVLQKKQVYGYINEEGKKIGGMVDSQYIKKEEVKNIGKADKLTKAQGIKYWDFWYGKEGEIGERDKREIEAKGKEQEGNPLIGERQPLERRDKDDNGSLNKDLLIEKIQELRKKNYLEDDEKFGEALGCNAKFKLWTEKELTKLKEKLEIYRPSCLK</sequence>
<dbReference type="AlphaFoldDB" id="X1CMY5"/>
<evidence type="ECO:0000256" key="1">
    <source>
        <dbReference type="SAM" id="MobiDB-lite"/>
    </source>
</evidence>
<organism evidence="2">
    <name type="scientific">marine sediment metagenome</name>
    <dbReference type="NCBI Taxonomy" id="412755"/>
    <lineage>
        <taxon>unclassified sequences</taxon>
        <taxon>metagenomes</taxon>
        <taxon>ecological metagenomes</taxon>
    </lineage>
</organism>
<proteinExistence type="predicted"/>
<evidence type="ECO:0000313" key="2">
    <source>
        <dbReference type="EMBL" id="GAH09132.1"/>
    </source>
</evidence>
<dbReference type="EMBL" id="BART01029642">
    <property type="protein sequence ID" value="GAH09132.1"/>
    <property type="molecule type" value="Genomic_DNA"/>
</dbReference>
<gene>
    <name evidence="2" type="ORF">S01H4_51954</name>
</gene>
<reference evidence="2" key="1">
    <citation type="journal article" date="2014" name="Front. Microbiol.">
        <title>High frequency of phylogenetically diverse reductive dehalogenase-homologous genes in deep subseafloor sedimentary metagenomes.</title>
        <authorList>
            <person name="Kawai M."/>
            <person name="Futagami T."/>
            <person name="Toyoda A."/>
            <person name="Takaki Y."/>
            <person name="Nishi S."/>
            <person name="Hori S."/>
            <person name="Arai W."/>
            <person name="Tsubouchi T."/>
            <person name="Morono Y."/>
            <person name="Uchiyama I."/>
            <person name="Ito T."/>
            <person name="Fujiyama A."/>
            <person name="Inagaki F."/>
            <person name="Takami H."/>
        </authorList>
    </citation>
    <scope>NUCLEOTIDE SEQUENCE</scope>
    <source>
        <strain evidence="2">Expedition CK06-06</strain>
    </source>
</reference>
<feature type="compositionally biased region" description="Basic and acidic residues" evidence="1">
    <location>
        <begin position="160"/>
        <end position="170"/>
    </location>
</feature>
<protein>
    <submittedName>
        <fullName evidence="2">Uncharacterized protein</fullName>
    </submittedName>
</protein>
<feature type="non-terminal residue" evidence="2">
    <location>
        <position position="1"/>
    </location>
</feature>
<accession>X1CMY5</accession>
<feature type="region of interest" description="Disordered" evidence="1">
    <location>
        <begin position="143"/>
        <end position="170"/>
    </location>
</feature>